<evidence type="ECO:0000313" key="6">
    <source>
        <dbReference type="EMBL" id="SFZ72532.1"/>
    </source>
</evidence>
<keyword evidence="1" id="KW-0732">Signal</keyword>
<dbReference type="EMBL" id="LT633659">
    <property type="protein sequence ID" value="SFZ72532.1"/>
    <property type="molecule type" value="Genomic_DNA"/>
</dbReference>
<sequence>MNKSLVFFVALSMLCCQFLGAVKNHIFTGVRLGYIKNSTSTLSQQVSMQNPSTMPNGTFVCPNELCEENKIVGFYKSNKLSPAFTYTLGDEIFFDKLAISGIRVYGTIEYAQANLGSRYKIQNQGGQNYNPQYIKAINSNNNQVIGESVHSDYSSPCAILSTTNPLGLCPTPNPQEVLLQRPANLVTLGLNVDFFLNIPLDYWIKRLYSKMFFFKMGVFVGGGVEYAMLWSDDFNNQALSTLGGSSLSKGHIQKTRFFTAGNGFYVNVGYQLYLGKHNRFNLGWKIPYYKITAQNWYNYGNSNPGTQQTIKQTLSISAQSQFYVSYAFLF</sequence>
<evidence type="ECO:0000313" key="5">
    <source>
        <dbReference type="EMBL" id="SFZ72481.1"/>
    </source>
</evidence>
<accession>A0A1M4NHT4</accession>
<proteinExistence type="predicted"/>
<evidence type="ECO:0000313" key="2">
    <source>
        <dbReference type="EMBL" id="BCD45054.1"/>
    </source>
</evidence>
<reference evidence="2 7" key="2">
    <citation type="submission" date="2020-04" db="EMBL/GenBank/DDBJ databases">
        <title>Genomic analysis of gastric non-Helicobacter pylori Helicobacters isolated in Japan.</title>
        <authorList>
            <person name="Suzuki M."/>
            <person name="Rimbara E."/>
        </authorList>
    </citation>
    <scope>NUCLEOTIDE SEQUENCE [LARGE SCALE GENOMIC DNA]</scope>
    <source>
        <strain evidence="2 7">NHP19-0020</strain>
    </source>
</reference>
<organism evidence="5">
    <name type="scientific">Helicobacter suis</name>
    <dbReference type="NCBI Taxonomy" id="104628"/>
    <lineage>
        <taxon>Bacteria</taxon>
        <taxon>Pseudomonadati</taxon>
        <taxon>Campylobacterota</taxon>
        <taxon>Epsilonproteobacteria</taxon>
        <taxon>Campylobacterales</taxon>
        <taxon>Helicobacteraceae</taxon>
        <taxon>Helicobacter</taxon>
    </lineage>
</organism>
<reference evidence="5" key="1">
    <citation type="submission" date="2016-10" db="EMBL/GenBank/DDBJ databases">
        <title>Proteomic and phylogenetic analysis of the outer membrane protein repertoire of gastric Helicobacter species.</title>
        <authorList>
            <person name="Joosten M."/>
        </authorList>
    </citation>
    <scope>NUCLEOTIDE SEQUENCE</scope>
    <source>
        <strain evidence="3">HS2</strain>
        <strain evidence="4">HS4</strain>
        <strain evidence="5">HS7</strain>
        <strain evidence="6">HS9</strain>
    </source>
</reference>
<keyword evidence="7" id="KW-1185">Reference proteome</keyword>
<evidence type="ECO:0000313" key="7">
    <source>
        <dbReference type="Proteomes" id="UP000509742"/>
    </source>
</evidence>
<dbReference type="Pfam" id="PF01856">
    <property type="entry name" value="HP_OMP"/>
    <property type="match status" value="1"/>
</dbReference>
<name>A0A1M4NHT4_9HELI</name>
<dbReference type="GeneID" id="56927949"/>
<dbReference type="EMBL" id="LT633634">
    <property type="protein sequence ID" value="SFZ72481.1"/>
    <property type="molecule type" value="Genomic_DNA"/>
</dbReference>
<dbReference type="RefSeq" id="WP_006564233.1">
    <property type="nucleotide sequence ID" value="NZ_AP023036.1"/>
</dbReference>
<protein>
    <submittedName>
        <fullName evidence="6">OMP1195</fullName>
    </submittedName>
    <submittedName>
        <fullName evidence="3">OMP372</fullName>
    </submittedName>
    <submittedName>
        <fullName evidence="4">OMP593</fullName>
    </submittedName>
    <submittedName>
        <fullName evidence="5">OMP910</fullName>
    </submittedName>
    <submittedName>
        <fullName evidence="2">Outer membrane protein HopP</fullName>
    </submittedName>
</protein>
<dbReference type="Proteomes" id="UP000509742">
    <property type="component" value="Chromosome"/>
</dbReference>
<feature type="chain" id="PRO_5009906885" evidence="1">
    <location>
        <begin position="22"/>
        <end position="330"/>
    </location>
</feature>
<dbReference type="InterPro" id="IPR002718">
    <property type="entry name" value="OMP_Helicobacter"/>
</dbReference>
<dbReference type="EMBL" id="AP023036">
    <property type="protein sequence ID" value="BCD45054.1"/>
    <property type="molecule type" value="Genomic_DNA"/>
</dbReference>
<evidence type="ECO:0000313" key="3">
    <source>
        <dbReference type="EMBL" id="SFZ72245.1"/>
    </source>
</evidence>
<evidence type="ECO:0000313" key="4">
    <source>
        <dbReference type="EMBL" id="SFZ72365.1"/>
    </source>
</evidence>
<feature type="signal peptide" evidence="1">
    <location>
        <begin position="1"/>
        <end position="21"/>
    </location>
</feature>
<dbReference type="EMBL" id="LT633528">
    <property type="protein sequence ID" value="SFZ72245.1"/>
    <property type="molecule type" value="Genomic_DNA"/>
</dbReference>
<dbReference type="AlphaFoldDB" id="A0A1M4NHT4"/>
<dbReference type="EMBL" id="LT633581">
    <property type="protein sequence ID" value="SFZ72365.1"/>
    <property type="molecule type" value="Genomic_DNA"/>
</dbReference>
<evidence type="ECO:0000256" key="1">
    <source>
        <dbReference type="SAM" id="SignalP"/>
    </source>
</evidence>
<gene>
    <name evidence="5" type="primary">omp910</name>
    <name evidence="6" type="synonym">omp1195</name>
    <name evidence="3" type="synonym">omp372</name>
    <name evidence="4" type="synonym">omp593</name>
    <name evidence="2" type="ORF">NHP190020_00930</name>
</gene>